<proteinExistence type="inferred from homology"/>
<feature type="binding site" evidence="4">
    <location>
        <position position="100"/>
    </location>
    <ligand>
        <name>dimethylallyl diphosphate</name>
        <dbReference type="ChEBI" id="CHEBI:57623"/>
    </ligand>
</feature>
<feature type="binding site" evidence="4">
    <location>
        <position position="190"/>
    </location>
    <ligand>
        <name>dimethylallyl diphosphate</name>
        <dbReference type="ChEBI" id="CHEBI:57623"/>
    </ligand>
</feature>
<comment type="pathway">
    <text evidence="1">Secondary metabolite biosynthesis.</text>
</comment>
<name>A0A318Z2Q1_9EURO</name>
<feature type="binding site" evidence="4">
    <location>
        <position position="87"/>
    </location>
    <ligand>
        <name>L-tryptophan</name>
        <dbReference type="ChEBI" id="CHEBI:57912"/>
    </ligand>
</feature>
<dbReference type="EMBL" id="KZ821282">
    <property type="protein sequence ID" value="PYH40577.1"/>
    <property type="molecule type" value="Genomic_DNA"/>
</dbReference>
<feature type="binding site" evidence="4">
    <location>
        <position position="261"/>
    </location>
    <ligand>
        <name>dimethylallyl diphosphate</name>
        <dbReference type="ChEBI" id="CHEBI:57623"/>
    </ligand>
</feature>
<dbReference type="InterPro" id="IPR033964">
    <property type="entry name" value="ABBA"/>
</dbReference>
<organism evidence="5 6">
    <name type="scientific">Aspergillus saccharolyticus JOP 1030-1</name>
    <dbReference type="NCBI Taxonomy" id="1450539"/>
    <lineage>
        <taxon>Eukaryota</taxon>
        <taxon>Fungi</taxon>
        <taxon>Dikarya</taxon>
        <taxon>Ascomycota</taxon>
        <taxon>Pezizomycotina</taxon>
        <taxon>Eurotiomycetes</taxon>
        <taxon>Eurotiomycetidae</taxon>
        <taxon>Eurotiales</taxon>
        <taxon>Aspergillaceae</taxon>
        <taxon>Aspergillus</taxon>
        <taxon>Aspergillus subgen. Circumdati</taxon>
    </lineage>
</organism>
<comment type="similarity">
    <text evidence="2">Belongs to the tryptophan dimethylallyltransferase family.</text>
</comment>
<feature type="binding site" evidence="4">
    <location>
        <position position="341"/>
    </location>
    <ligand>
        <name>dimethylallyl diphosphate</name>
        <dbReference type="ChEBI" id="CHEBI:57623"/>
    </ligand>
</feature>
<evidence type="ECO:0000256" key="2">
    <source>
        <dbReference type="ARBA" id="ARBA00010209"/>
    </source>
</evidence>
<keyword evidence="3 5" id="KW-0808">Transferase</keyword>
<evidence type="ECO:0000256" key="1">
    <source>
        <dbReference type="ARBA" id="ARBA00005179"/>
    </source>
</evidence>
<dbReference type="GeneID" id="37080090"/>
<dbReference type="STRING" id="1450539.A0A318Z2Q1"/>
<dbReference type="PANTHER" id="PTHR40627:SF4">
    <property type="entry name" value="PRENYLTRANSFERASE ASQH1-RELATED"/>
    <property type="match status" value="1"/>
</dbReference>
<dbReference type="SFLD" id="SFLDS00036">
    <property type="entry name" value="Aromatic_Prenyltransferase"/>
    <property type="match status" value="1"/>
</dbReference>
<dbReference type="RefSeq" id="XP_025426559.1">
    <property type="nucleotide sequence ID" value="XM_025578861.1"/>
</dbReference>
<dbReference type="CDD" id="cd13929">
    <property type="entry name" value="PT-DMATS_CymD"/>
    <property type="match status" value="1"/>
</dbReference>
<evidence type="ECO:0000313" key="6">
    <source>
        <dbReference type="Proteomes" id="UP000248349"/>
    </source>
</evidence>
<dbReference type="PIRSF" id="PIRSF000509">
    <property type="entry name" value="Trp_DMAT"/>
    <property type="match status" value="1"/>
</dbReference>
<dbReference type="AlphaFoldDB" id="A0A318Z2Q1"/>
<dbReference type="OrthoDB" id="3354387at2759"/>
<sequence length="448" mass="50872">METSSCSSAKLEVADFVFWKETLGRDLRILMEGAEYDYITQQAALDTMSRYVAPCLGPCPLVGTADKERPCPTRWKSFMTDDFSPVEYSWSWEKATPMIRYSFEPIGRYAGTSPDPYNRTAPIECVQQLRRTILPAADWHWFDHFAQAFQGPTPLPGEESPSSDCQAKSSPSTIFLAFNLEKHGHRCKSYHVLHSNGEQLGCSRLDVLQQACRILQQHHQFPAYDWIERFLRRQEQSPTPPCIIGVAVDCVHPSVANLKVYFRSCATSFNSVQETLSMGGASPGWDTQAFEELRELWHLTLGLPKDFPQDQPLRSRHHETSGVLYNFGFKQGQQYPDTKVYIPVRHYARSDRAIVQGLVAFLACRGRGQQADRFVQTLEELVQPFRTLDQACGLQTYIACGNKDGRLNLTSYVSPEIYYPGRWSRQLCKRGAEDGLICQCNLCAAQIH</sequence>
<dbReference type="GO" id="GO:0016765">
    <property type="term" value="F:transferase activity, transferring alkyl or aryl (other than methyl) groups"/>
    <property type="evidence" value="ECO:0007669"/>
    <property type="project" value="InterPro"/>
</dbReference>
<dbReference type="NCBIfam" id="TIGR03429">
    <property type="entry name" value="arom_pren_DMATS"/>
    <property type="match status" value="1"/>
</dbReference>
<dbReference type="InterPro" id="IPR017795">
    <property type="entry name" value="ABBA_NscD-like"/>
</dbReference>
<dbReference type="PANTHER" id="PTHR40627">
    <property type="entry name" value="INDOLE PRENYLTRANSFERASE TDIB-RELATED"/>
    <property type="match status" value="1"/>
</dbReference>
<protein>
    <submittedName>
        <fullName evidence="5">Aromatic prenyltransferase</fullName>
    </submittedName>
</protein>
<dbReference type="InterPro" id="IPR012148">
    <property type="entry name" value="ABBA_DMATS-like"/>
</dbReference>
<evidence type="ECO:0000256" key="3">
    <source>
        <dbReference type="ARBA" id="ARBA00022679"/>
    </source>
</evidence>
<keyword evidence="6" id="KW-1185">Reference proteome</keyword>
<evidence type="ECO:0000313" key="5">
    <source>
        <dbReference type="EMBL" id="PYH40577.1"/>
    </source>
</evidence>
<dbReference type="SFLD" id="SFLDG01162">
    <property type="entry name" value="I"/>
    <property type="match status" value="1"/>
</dbReference>
<feature type="binding site" evidence="4">
    <location>
        <position position="259"/>
    </location>
    <ligand>
        <name>dimethylallyl diphosphate</name>
        <dbReference type="ChEBI" id="CHEBI:57623"/>
    </ligand>
</feature>
<gene>
    <name evidence="5" type="ORF">BP01DRAFT_409801</name>
</gene>
<feature type="binding site" evidence="4">
    <location>
        <position position="188"/>
    </location>
    <ligand>
        <name>dimethylallyl diphosphate</name>
        <dbReference type="ChEBI" id="CHEBI:57623"/>
    </ligand>
</feature>
<reference evidence="5 6" key="1">
    <citation type="submission" date="2016-12" db="EMBL/GenBank/DDBJ databases">
        <title>The genomes of Aspergillus section Nigri reveals drivers in fungal speciation.</title>
        <authorList>
            <consortium name="DOE Joint Genome Institute"/>
            <person name="Vesth T.C."/>
            <person name="Nybo J."/>
            <person name="Theobald S."/>
            <person name="Brandl J."/>
            <person name="Frisvad J.C."/>
            <person name="Nielsen K.F."/>
            <person name="Lyhne E.K."/>
            <person name="Kogle M.E."/>
            <person name="Kuo A."/>
            <person name="Riley R."/>
            <person name="Clum A."/>
            <person name="Nolan M."/>
            <person name="Lipzen A."/>
            <person name="Salamov A."/>
            <person name="Henrissat B."/>
            <person name="Wiebenga A."/>
            <person name="De Vries R.P."/>
            <person name="Grigoriev I.V."/>
            <person name="Mortensen U.H."/>
            <person name="Andersen M.R."/>
            <person name="Baker S.E."/>
        </authorList>
    </citation>
    <scope>NUCLEOTIDE SEQUENCE [LARGE SCALE GENOMIC DNA]</scope>
    <source>
        <strain evidence="5 6">JOP 1030-1</strain>
    </source>
</reference>
<dbReference type="Proteomes" id="UP000248349">
    <property type="component" value="Unassembled WGS sequence"/>
</dbReference>
<accession>A0A318Z2Q1</accession>
<evidence type="ECO:0000256" key="4">
    <source>
        <dbReference type="PIRSR" id="PIRSR000509-1"/>
    </source>
</evidence>
<dbReference type="GO" id="GO:0009820">
    <property type="term" value="P:alkaloid metabolic process"/>
    <property type="evidence" value="ECO:0007669"/>
    <property type="project" value="InterPro"/>
</dbReference>
<dbReference type="Pfam" id="PF11991">
    <property type="entry name" value="Trp_DMAT"/>
    <property type="match status" value="1"/>
</dbReference>